<evidence type="ECO:0008006" key="3">
    <source>
        <dbReference type="Google" id="ProtNLM"/>
    </source>
</evidence>
<reference evidence="1" key="1">
    <citation type="submission" date="2022-09" db="EMBL/GenBank/DDBJ databases">
        <title>Comparative genomics and taxonomic characterization of three novel marine species of genus Reichenbachiella exhibiting antioxidant and polysaccharide degradation activities.</title>
        <authorList>
            <person name="Muhammad N."/>
            <person name="Lee Y.-J."/>
            <person name="Ko J."/>
            <person name="Kim S.-G."/>
        </authorList>
    </citation>
    <scope>NUCLEOTIDE SEQUENCE</scope>
    <source>
        <strain evidence="1">BKB1-1</strain>
    </source>
</reference>
<evidence type="ECO:0000313" key="2">
    <source>
        <dbReference type="Proteomes" id="UP001065174"/>
    </source>
</evidence>
<dbReference type="EMBL" id="CP106679">
    <property type="protein sequence ID" value="UXP32117.1"/>
    <property type="molecule type" value="Genomic_DNA"/>
</dbReference>
<proteinExistence type="predicted"/>
<dbReference type="Proteomes" id="UP001065174">
    <property type="component" value="Chromosome"/>
</dbReference>
<dbReference type="RefSeq" id="WP_262309554.1">
    <property type="nucleotide sequence ID" value="NZ_CP106679.1"/>
</dbReference>
<evidence type="ECO:0000313" key="1">
    <source>
        <dbReference type="EMBL" id="UXP32117.1"/>
    </source>
</evidence>
<gene>
    <name evidence="1" type="ORF">N6H18_17375</name>
</gene>
<accession>A0ABY6CNL6</accession>
<sequence length="110" mass="12820">MINLNYLNTLFPNQPQIIETVISLAISEFPQFKRDFKRCTKNEDKHGLKKLAHKWQYTAMILGIDDIKHNLEKFRECEKFKAIQIAQLSSEVINQLEGVVKELHHLKSAA</sequence>
<organism evidence="1 2">
    <name type="scientific">Reichenbachiella agarivorans</name>
    <dbReference type="NCBI Taxonomy" id="2979464"/>
    <lineage>
        <taxon>Bacteria</taxon>
        <taxon>Pseudomonadati</taxon>
        <taxon>Bacteroidota</taxon>
        <taxon>Cytophagia</taxon>
        <taxon>Cytophagales</taxon>
        <taxon>Reichenbachiellaceae</taxon>
        <taxon>Reichenbachiella</taxon>
    </lineage>
</organism>
<protein>
    <recommendedName>
        <fullName evidence="3">HPt domain-containing protein</fullName>
    </recommendedName>
</protein>
<name>A0ABY6CNL6_9BACT</name>
<dbReference type="Gene3D" id="1.20.120.160">
    <property type="entry name" value="HPT domain"/>
    <property type="match status" value="1"/>
</dbReference>
<dbReference type="SUPFAM" id="SSF47226">
    <property type="entry name" value="Histidine-containing phosphotransfer domain, HPT domain"/>
    <property type="match status" value="1"/>
</dbReference>
<keyword evidence="2" id="KW-1185">Reference proteome</keyword>
<dbReference type="InterPro" id="IPR036641">
    <property type="entry name" value="HPT_dom_sf"/>
</dbReference>